<dbReference type="GO" id="GO:0005634">
    <property type="term" value="C:nucleus"/>
    <property type="evidence" value="ECO:0007669"/>
    <property type="project" value="UniProtKB-SubCell"/>
</dbReference>
<dbReference type="GO" id="GO:0004867">
    <property type="term" value="F:serine-type endopeptidase inhibitor activity"/>
    <property type="evidence" value="ECO:0007669"/>
    <property type="project" value="InterPro"/>
</dbReference>
<evidence type="ECO:0000313" key="10">
    <source>
        <dbReference type="Proteomes" id="UP001066276"/>
    </source>
</evidence>
<evidence type="ECO:0000256" key="5">
    <source>
        <dbReference type="ARBA" id="ARBA00022690"/>
    </source>
</evidence>
<dbReference type="EMBL" id="JANPWB010000003">
    <property type="protein sequence ID" value="KAJ1200955.1"/>
    <property type="molecule type" value="Genomic_DNA"/>
</dbReference>
<evidence type="ECO:0000256" key="2">
    <source>
        <dbReference type="ARBA" id="ARBA00004496"/>
    </source>
</evidence>
<dbReference type="PANTHER" id="PTHR11461">
    <property type="entry name" value="SERINE PROTEASE INHIBITOR, SERPIN"/>
    <property type="match status" value="1"/>
</dbReference>
<evidence type="ECO:0000313" key="9">
    <source>
        <dbReference type="EMBL" id="KAJ1200955.1"/>
    </source>
</evidence>
<evidence type="ECO:0000256" key="1">
    <source>
        <dbReference type="ARBA" id="ARBA00004123"/>
    </source>
</evidence>
<dbReference type="InterPro" id="IPR000215">
    <property type="entry name" value="Serpin_fam"/>
</dbReference>
<evidence type="ECO:0000256" key="4">
    <source>
        <dbReference type="ARBA" id="ARBA00022490"/>
    </source>
</evidence>
<dbReference type="Gene3D" id="3.30.497.10">
    <property type="entry name" value="Antithrombin, subunit I, domain 2"/>
    <property type="match status" value="1"/>
</dbReference>
<keyword evidence="6" id="KW-0539">Nucleus</keyword>
<dbReference type="Proteomes" id="UP001066276">
    <property type="component" value="Chromosome 2_1"/>
</dbReference>
<feature type="domain" description="Serpin" evidence="8">
    <location>
        <begin position="4"/>
        <end position="116"/>
    </location>
</feature>
<protein>
    <recommendedName>
        <fullName evidence="7">Serpin B10</fullName>
    </recommendedName>
</protein>
<sequence>MGKAEVELLLPKFQLKESYDMREILSSMGMSDAFNQGKADLSGMSNKNDLYLSNVFHKAFVEVNEEGTEAAAATAAVVVLKMAALSVKFQADHPFLFIIKDNKTGSILFCGRFCSP</sequence>
<keyword evidence="4" id="KW-0963">Cytoplasm</keyword>
<gene>
    <name evidence="9" type="ORF">NDU88_004774</name>
</gene>
<evidence type="ECO:0000256" key="7">
    <source>
        <dbReference type="ARBA" id="ARBA00041146"/>
    </source>
</evidence>
<dbReference type="GO" id="GO:0005737">
    <property type="term" value="C:cytoplasm"/>
    <property type="evidence" value="ECO:0007669"/>
    <property type="project" value="UniProtKB-SubCell"/>
</dbReference>
<dbReference type="PANTHER" id="PTHR11461:SF175">
    <property type="entry name" value="SERPIN B10"/>
    <property type="match status" value="1"/>
</dbReference>
<dbReference type="InterPro" id="IPR036186">
    <property type="entry name" value="Serpin_sf"/>
</dbReference>
<keyword evidence="10" id="KW-1185">Reference proteome</keyword>
<dbReference type="AlphaFoldDB" id="A0AAV7VL96"/>
<accession>A0AAV7VL96</accession>
<proteinExistence type="inferred from homology"/>
<dbReference type="Pfam" id="PF00079">
    <property type="entry name" value="Serpin"/>
    <property type="match status" value="1"/>
</dbReference>
<evidence type="ECO:0000259" key="8">
    <source>
        <dbReference type="Pfam" id="PF00079"/>
    </source>
</evidence>
<evidence type="ECO:0000256" key="6">
    <source>
        <dbReference type="ARBA" id="ARBA00023242"/>
    </source>
</evidence>
<keyword evidence="5" id="KW-0646">Protease inhibitor</keyword>
<comment type="caution">
    <text evidence="9">The sequence shown here is derived from an EMBL/GenBank/DDBJ whole genome shotgun (WGS) entry which is preliminary data.</text>
</comment>
<comment type="subcellular location">
    <subcellularLocation>
        <location evidence="2">Cytoplasm</location>
    </subcellularLocation>
    <subcellularLocation>
        <location evidence="1">Nucleus</location>
    </subcellularLocation>
</comment>
<dbReference type="InterPro" id="IPR023796">
    <property type="entry name" value="Serpin_dom"/>
</dbReference>
<dbReference type="InterPro" id="IPR023795">
    <property type="entry name" value="Serpin_CS"/>
</dbReference>
<name>A0AAV7VL96_PLEWA</name>
<dbReference type="SUPFAM" id="SSF56574">
    <property type="entry name" value="Serpins"/>
    <property type="match status" value="1"/>
</dbReference>
<dbReference type="InterPro" id="IPR042178">
    <property type="entry name" value="Serpin_sf_1"/>
</dbReference>
<comment type="similarity">
    <text evidence="3">Belongs to the serpin family. Ov-serpin subfamily.</text>
</comment>
<reference evidence="9" key="1">
    <citation type="journal article" date="2022" name="bioRxiv">
        <title>Sequencing and chromosome-scale assembly of the giantPleurodeles waltlgenome.</title>
        <authorList>
            <person name="Brown T."/>
            <person name="Elewa A."/>
            <person name="Iarovenko S."/>
            <person name="Subramanian E."/>
            <person name="Araus A.J."/>
            <person name="Petzold A."/>
            <person name="Susuki M."/>
            <person name="Suzuki K.-i.T."/>
            <person name="Hayashi T."/>
            <person name="Toyoda A."/>
            <person name="Oliveira C."/>
            <person name="Osipova E."/>
            <person name="Leigh N.D."/>
            <person name="Simon A."/>
            <person name="Yun M.H."/>
        </authorList>
    </citation>
    <scope>NUCLEOTIDE SEQUENCE</scope>
    <source>
        <strain evidence="9">20211129_DDA</strain>
        <tissue evidence="9">Liver</tissue>
    </source>
</reference>
<dbReference type="PROSITE" id="PS00284">
    <property type="entry name" value="SERPIN"/>
    <property type="match status" value="1"/>
</dbReference>
<evidence type="ECO:0000256" key="3">
    <source>
        <dbReference type="ARBA" id="ARBA00006426"/>
    </source>
</evidence>
<organism evidence="9 10">
    <name type="scientific">Pleurodeles waltl</name>
    <name type="common">Iberian ribbed newt</name>
    <dbReference type="NCBI Taxonomy" id="8319"/>
    <lineage>
        <taxon>Eukaryota</taxon>
        <taxon>Metazoa</taxon>
        <taxon>Chordata</taxon>
        <taxon>Craniata</taxon>
        <taxon>Vertebrata</taxon>
        <taxon>Euteleostomi</taxon>
        <taxon>Amphibia</taxon>
        <taxon>Batrachia</taxon>
        <taxon>Caudata</taxon>
        <taxon>Salamandroidea</taxon>
        <taxon>Salamandridae</taxon>
        <taxon>Pleurodelinae</taxon>
        <taxon>Pleurodeles</taxon>
    </lineage>
</organism>
<dbReference type="GO" id="GO:0005615">
    <property type="term" value="C:extracellular space"/>
    <property type="evidence" value="ECO:0007669"/>
    <property type="project" value="InterPro"/>
</dbReference>